<reference evidence="2" key="1">
    <citation type="submission" date="2016-06" db="UniProtKB">
        <authorList>
            <consortium name="WormBaseParasite"/>
        </authorList>
    </citation>
    <scope>IDENTIFICATION</scope>
</reference>
<proteinExistence type="predicted"/>
<organism evidence="2">
    <name type="scientific">Schistocephalus solidus</name>
    <name type="common">Tapeworm</name>
    <dbReference type="NCBI Taxonomy" id="70667"/>
    <lineage>
        <taxon>Eukaryota</taxon>
        <taxon>Metazoa</taxon>
        <taxon>Spiralia</taxon>
        <taxon>Lophotrochozoa</taxon>
        <taxon>Platyhelminthes</taxon>
        <taxon>Cestoda</taxon>
        <taxon>Eucestoda</taxon>
        <taxon>Diphyllobothriidea</taxon>
        <taxon>Diphyllobothriidae</taxon>
        <taxon>Schistocephalus</taxon>
    </lineage>
</organism>
<dbReference type="AlphaFoldDB" id="A0A183SUQ2"/>
<evidence type="ECO:0000313" key="2">
    <source>
        <dbReference type="WBParaSite" id="SSLN_0000825401-mRNA-1"/>
    </source>
</evidence>
<feature type="compositionally biased region" description="Low complexity" evidence="1">
    <location>
        <begin position="133"/>
        <end position="150"/>
    </location>
</feature>
<evidence type="ECO:0000256" key="1">
    <source>
        <dbReference type="SAM" id="MobiDB-lite"/>
    </source>
</evidence>
<feature type="region of interest" description="Disordered" evidence="1">
    <location>
        <begin position="130"/>
        <end position="222"/>
    </location>
</feature>
<accession>A0A183SUQ2</accession>
<sequence>LRYGTPSNPFHGTSASNTLVCSHYPYQPVLYPCLNPPLSTPPSPYPDEAVSIQPVRVPLPPPPHPASWGWFYVPCIGLAPLHPVPGRSSLIASGGVAQFSRFMNAEDLGMGDDAYTKAMAILNRYATKDQKISTSTSTHRSSYSTQHTSRNFSNTNTDAVAEAGGAGKSSIASTARTKSESVTRIRRWSKSPAPPQPPRKTTGCFGPRQKPEPPPEPEDPFIRLSAIPELPMTGPTEADSTSERDLDNASPLTLGLCEQFPCHYCIFVYSRPSDVDGDTFPFRRNELIAQINDAPHDEARRRILDSPEYRDAIRDRRVIYIEINTSCRIRLGELEGRKSLKKGLPRRRLTIAGPTFSHICVAVQLLEHMFPRLMQYALYPYRLPPPASANYTSKEKLTVNYNDYVTRQPAWLGLVPDIDEHSSWRKFFGPMQPKEI</sequence>
<name>A0A183SUQ2_SCHSO</name>
<dbReference type="WBParaSite" id="SSLN_0000825401-mRNA-1">
    <property type="protein sequence ID" value="SSLN_0000825401-mRNA-1"/>
    <property type="gene ID" value="SSLN_0000825401"/>
</dbReference>
<protein>
    <submittedName>
        <fullName evidence="2">CAP10 domain-containing protein</fullName>
    </submittedName>
</protein>